<accession>A0A2T3AI52</accession>
<evidence type="ECO:0000256" key="1">
    <source>
        <dbReference type="SAM" id="Phobius"/>
    </source>
</evidence>
<feature type="signal peptide" evidence="2">
    <location>
        <begin position="1"/>
        <end position="20"/>
    </location>
</feature>
<organism evidence="3 4">
    <name type="scientific">Coniella lustricola</name>
    <dbReference type="NCBI Taxonomy" id="2025994"/>
    <lineage>
        <taxon>Eukaryota</taxon>
        <taxon>Fungi</taxon>
        <taxon>Dikarya</taxon>
        <taxon>Ascomycota</taxon>
        <taxon>Pezizomycotina</taxon>
        <taxon>Sordariomycetes</taxon>
        <taxon>Sordariomycetidae</taxon>
        <taxon>Diaporthales</taxon>
        <taxon>Schizoparmaceae</taxon>
        <taxon>Coniella</taxon>
    </lineage>
</organism>
<feature type="transmembrane region" description="Helical" evidence="1">
    <location>
        <begin position="187"/>
        <end position="209"/>
    </location>
</feature>
<dbReference type="STRING" id="2025994.A0A2T3AI52"/>
<name>A0A2T3AI52_9PEZI</name>
<dbReference type="AlphaFoldDB" id="A0A2T3AI52"/>
<evidence type="ECO:0008006" key="5">
    <source>
        <dbReference type="Google" id="ProtNLM"/>
    </source>
</evidence>
<evidence type="ECO:0000313" key="4">
    <source>
        <dbReference type="Proteomes" id="UP000241462"/>
    </source>
</evidence>
<dbReference type="EMBL" id="KZ678386">
    <property type="protein sequence ID" value="PSR99075.1"/>
    <property type="molecule type" value="Genomic_DNA"/>
</dbReference>
<feature type="chain" id="PRO_5015765926" description="Extracellular membrane protein CFEM domain-containing protein" evidence="2">
    <location>
        <begin position="21"/>
        <end position="294"/>
    </location>
</feature>
<keyword evidence="4" id="KW-1185">Reference proteome</keyword>
<dbReference type="OrthoDB" id="3794517at2759"/>
<dbReference type="Proteomes" id="UP000241462">
    <property type="component" value="Unassembled WGS sequence"/>
</dbReference>
<protein>
    <recommendedName>
        <fullName evidence="5">Extracellular membrane protein CFEM domain-containing protein</fullName>
    </recommendedName>
</protein>
<sequence length="294" mass="30626">MPTATKTLLLVASAGYLARASETNAVSAVPTSNYINTVPGYSDLSTCAINVLSTIVRAQSSGCGDGGALTSYTCFCTNSSSFFSYEITSAISESCASSVWSAQASSAIQVFDSYCDLGVEAGLATTTANSGQSSTASATPIATLSDSRASVTSGSSASASASQTIASAISATTSTASNAKTSNDSTVAIAVGIVVPLCALALLGGFIWWRRRSIAAKGQHAKQYRLEKLNQEAQSQGYQPSYPYPPTYPQGGKHPVIYEHTQYLSELPQEPMQATAIQDRHELHSQGLRIAELD</sequence>
<keyword evidence="2" id="KW-0732">Signal</keyword>
<keyword evidence="1" id="KW-1133">Transmembrane helix</keyword>
<reference evidence="3 4" key="1">
    <citation type="journal article" date="2018" name="Mycol. Prog.">
        <title>Coniella lustricola, a new species from submerged detritus.</title>
        <authorList>
            <person name="Raudabaugh D.B."/>
            <person name="Iturriaga T."/>
            <person name="Carver A."/>
            <person name="Mondo S."/>
            <person name="Pangilinan J."/>
            <person name="Lipzen A."/>
            <person name="He G."/>
            <person name="Amirebrahimi M."/>
            <person name="Grigoriev I.V."/>
            <person name="Miller A.N."/>
        </authorList>
    </citation>
    <scope>NUCLEOTIDE SEQUENCE [LARGE SCALE GENOMIC DNA]</scope>
    <source>
        <strain evidence="3 4">B22-T-1</strain>
    </source>
</reference>
<keyword evidence="1" id="KW-0472">Membrane</keyword>
<gene>
    <name evidence="3" type="ORF">BD289DRAFT_54900</name>
</gene>
<proteinExistence type="predicted"/>
<dbReference type="InParanoid" id="A0A2T3AI52"/>
<evidence type="ECO:0000313" key="3">
    <source>
        <dbReference type="EMBL" id="PSR99075.1"/>
    </source>
</evidence>
<keyword evidence="1" id="KW-0812">Transmembrane</keyword>
<evidence type="ECO:0000256" key="2">
    <source>
        <dbReference type="SAM" id="SignalP"/>
    </source>
</evidence>